<dbReference type="PANTHER" id="PTHR30413">
    <property type="entry name" value="INNER MEMBRANE TRANSPORT PERMEASE"/>
    <property type="match status" value="1"/>
</dbReference>
<evidence type="ECO:0000256" key="3">
    <source>
        <dbReference type="ARBA" id="ARBA00022448"/>
    </source>
</evidence>
<dbReference type="Proteomes" id="UP000483432">
    <property type="component" value="Unassembled WGS sequence"/>
</dbReference>
<organism evidence="11 12">
    <name type="scientific">Sulfuriferula multivorans</name>
    <dbReference type="NCBI Taxonomy" id="1559896"/>
    <lineage>
        <taxon>Bacteria</taxon>
        <taxon>Pseudomonadati</taxon>
        <taxon>Pseudomonadota</taxon>
        <taxon>Betaproteobacteria</taxon>
        <taxon>Nitrosomonadales</taxon>
        <taxon>Sulfuricellaceae</taxon>
        <taxon>Sulfuriferula</taxon>
    </lineage>
</organism>
<comment type="similarity">
    <text evidence="2 9">Belongs to the ABC-2 integral membrane protein family.</text>
</comment>
<evidence type="ECO:0000256" key="6">
    <source>
        <dbReference type="ARBA" id="ARBA00022692"/>
    </source>
</evidence>
<dbReference type="GO" id="GO:0005886">
    <property type="term" value="C:plasma membrane"/>
    <property type="evidence" value="ECO:0007669"/>
    <property type="project" value="UniProtKB-SubCell"/>
</dbReference>
<evidence type="ECO:0000259" key="10">
    <source>
        <dbReference type="PROSITE" id="PS51012"/>
    </source>
</evidence>
<dbReference type="Pfam" id="PF01061">
    <property type="entry name" value="ABC2_membrane"/>
    <property type="match status" value="1"/>
</dbReference>
<feature type="transmembrane region" description="Helical" evidence="9">
    <location>
        <begin position="119"/>
        <end position="147"/>
    </location>
</feature>
<gene>
    <name evidence="11" type="ORF">GZ085_09910</name>
</gene>
<dbReference type="EMBL" id="JAAFGW010000146">
    <property type="protein sequence ID" value="NDP48685.1"/>
    <property type="molecule type" value="Genomic_DNA"/>
</dbReference>
<dbReference type="AlphaFoldDB" id="A0A7C9NUB1"/>
<evidence type="ECO:0000256" key="5">
    <source>
        <dbReference type="ARBA" id="ARBA00022519"/>
    </source>
</evidence>
<keyword evidence="8 9" id="KW-0472">Membrane</keyword>
<evidence type="ECO:0000256" key="4">
    <source>
        <dbReference type="ARBA" id="ARBA00022475"/>
    </source>
</evidence>
<dbReference type="GO" id="GO:0140359">
    <property type="term" value="F:ABC-type transporter activity"/>
    <property type="evidence" value="ECO:0007669"/>
    <property type="project" value="InterPro"/>
</dbReference>
<dbReference type="InterPro" id="IPR047817">
    <property type="entry name" value="ABC2_TM_bact-type"/>
</dbReference>
<keyword evidence="7 9" id="KW-1133">Transmembrane helix</keyword>
<dbReference type="InterPro" id="IPR013525">
    <property type="entry name" value="ABC2_TM"/>
</dbReference>
<reference evidence="11 12" key="1">
    <citation type="submission" date="2019-09" db="EMBL/GenBank/DDBJ databases">
        <title>H2 Metabolism Revealed by Metagenomic Analysis in Subglacial Sediment of East Antarctica.</title>
        <authorList>
            <person name="Yang Z."/>
            <person name="Zhang Y."/>
            <person name="Lv Y."/>
            <person name="Yan W."/>
            <person name="Xiao X."/>
            <person name="Sun B."/>
            <person name="Ma H."/>
        </authorList>
    </citation>
    <scope>NUCLEOTIDE SEQUENCE [LARGE SCALE GENOMIC DNA]</scope>
    <source>
        <strain evidence="11">Bin2_2</strain>
    </source>
</reference>
<evidence type="ECO:0000256" key="2">
    <source>
        <dbReference type="ARBA" id="ARBA00007783"/>
    </source>
</evidence>
<feature type="domain" description="ABC transmembrane type-2" evidence="10">
    <location>
        <begin position="46"/>
        <end position="267"/>
    </location>
</feature>
<feature type="transmembrane region" description="Helical" evidence="9">
    <location>
        <begin position="189"/>
        <end position="210"/>
    </location>
</feature>
<feature type="transmembrane region" description="Helical" evidence="9">
    <location>
        <begin position="241"/>
        <end position="264"/>
    </location>
</feature>
<dbReference type="GO" id="GO:0015920">
    <property type="term" value="P:lipopolysaccharide transport"/>
    <property type="evidence" value="ECO:0007669"/>
    <property type="project" value="TreeGrafter"/>
</dbReference>
<evidence type="ECO:0000256" key="9">
    <source>
        <dbReference type="RuleBase" id="RU361157"/>
    </source>
</evidence>
<comment type="subcellular location">
    <subcellularLocation>
        <location evidence="1 9">Cell inner membrane</location>
        <topology evidence="1 9">Multi-pass membrane protein</topology>
    </subcellularLocation>
</comment>
<comment type="caution">
    <text evidence="11">The sequence shown here is derived from an EMBL/GenBank/DDBJ whole genome shotgun (WGS) entry which is preliminary data.</text>
</comment>
<accession>A0A7C9NUB1</accession>
<dbReference type="PROSITE" id="PS51012">
    <property type="entry name" value="ABC_TM2"/>
    <property type="match status" value="1"/>
</dbReference>
<feature type="transmembrane region" description="Helical" evidence="9">
    <location>
        <begin position="45"/>
        <end position="67"/>
    </location>
</feature>
<protein>
    <recommendedName>
        <fullName evidence="9">Transport permease protein</fullName>
    </recommendedName>
</protein>
<evidence type="ECO:0000313" key="11">
    <source>
        <dbReference type="EMBL" id="NDP48685.1"/>
    </source>
</evidence>
<name>A0A7C9NUB1_9PROT</name>
<dbReference type="PANTHER" id="PTHR30413:SF8">
    <property type="entry name" value="TRANSPORT PERMEASE PROTEIN"/>
    <property type="match status" value="1"/>
</dbReference>
<keyword evidence="6 9" id="KW-0812">Transmembrane</keyword>
<proteinExistence type="inferred from homology"/>
<keyword evidence="4 9" id="KW-1003">Cell membrane</keyword>
<evidence type="ECO:0000256" key="1">
    <source>
        <dbReference type="ARBA" id="ARBA00004429"/>
    </source>
</evidence>
<evidence type="ECO:0000256" key="7">
    <source>
        <dbReference type="ARBA" id="ARBA00022989"/>
    </source>
</evidence>
<evidence type="ECO:0000256" key="8">
    <source>
        <dbReference type="ARBA" id="ARBA00023136"/>
    </source>
</evidence>
<feature type="transmembrane region" description="Helical" evidence="9">
    <location>
        <begin position="79"/>
        <end position="98"/>
    </location>
</feature>
<sequence length="275" mass="31591">MTVPPLIVIANGSRDKDYWVNLWRHREMLFFLVWRDILVRYKQTLVGVSWVVIRPFLTMMVFTVVFGNIANLPSNGLPYPLLVFTGMLPWFFFSSALTECSNSLVGNSNMLSKIYFPRLIIPISTILVCGVDYLVSILLLIGMLAWYQHLPDWRILFLPVFSLFTAMTAFGLGLWAAALNVRYRDFRHLIPFVLQLGIYISPVGYATNLIPEKWRALYWLNPMVGIIDGFRWSVLGQETAVYWPSVGLALLTSVGVLWSGLWYFRRSESTFADVI</sequence>
<keyword evidence="3 9" id="KW-0813">Transport</keyword>
<keyword evidence="5" id="KW-0997">Cell inner membrane</keyword>
<feature type="transmembrane region" description="Helical" evidence="9">
    <location>
        <begin position="153"/>
        <end position="177"/>
    </location>
</feature>
<evidence type="ECO:0000313" key="12">
    <source>
        <dbReference type="Proteomes" id="UP000483432"/>
    </source>
</evidence>